<feature type="region of interest" description="Disordered" evidence="1">
    <location>
        <begin position="386"/>
        <end position="419"/>
    </location>
</feature>
<keyword evidence="2" id="KW-1133">Transmembrane helix</keyword>
<dbReference type="EMBL" id="PZQS01000003">
    <property type="protein sequence ID" value="PVD33816.1"/>
    <property type="molecule type" value="Genomic_DNA"/>
</dbReference>
<accession>A0A2T7PK48</accession>
<evidence type="ECO:0000313" key="3">
    <source>
        <dbReference type="EMBL" id="PVD33816.1"/>
    </source>
</evidence>
<keyword evidence="4" id="KW-1185">Reference proteome</keyword>
<feature type="transmembrane region" description="Helical" evidence="2">
    <location>
        <begin position="93"/>
        <end position="113"/>
    </location>
</feature>
<proteinExistence type="predicted"/>
<sequence length="468" mass="51560">MGFGSAGLFVFSCDGRQQCDDKCLLLDSESCSKHAACCIRWDDNCRTKVPPPSNKEATTTTTQSLSSSLSTSSHKEDGYGNDVHLPACKTTGILGALLAFIVGVLVGLLVAWLRHRKCSSPLQESPANTVMSEMVNTRHDLKDQQEASGNNCEDVHSLAQVPNLPSDVASVLQPETSTVPNDQDSGAGVYCHLHVVSEAETTEYTPMTPPDKKKNITAPPTFSQQMMATQHLPNIDEDGYARIADTVTISRPSEPLRHQSATLRQARSPDPLEPRSDDADEYDRLHRHDNQSKALSGDGNYQHLQTIAHRRDNTSSCGYELATVTTDIRNKTKETEASQSFNIPGRREDNPKSLSCGPSASDDHQEERLKDGLLTAIERHEYFELEPLHEPRDDDEDGSINNDHNDDVHDYSSPNDPDIRLLEQPCTENSRHLQDAHRAEVLVSSDYELATVVSDNDSVAGSCRSIIM</sequence>
<dbReference type="AlphaFoldDB" id="A0A2T7PK48"/>
<feature type="region of interest" description="Disordered" evidence="1">
    <location>
        <begin position="330"/>
        <end position="367"/>
    </location>
</feature>
<name>A0A2T7PK48_POMCA</name>
<evidence type="ECO:0000256" key="1">
    <source>
        <dbReference type="SAM" id="MobiDB-lite"/>
    </source>
</evidence>
<dbReference type="Proteomes" id="UP000245119">
    <property type="component" value="Linkage Group LG3"/>
</dbReference>
<keyword evidence="2" id="KW-0472">Membrane</keyword>
<feature type="region of interest" description="Disordered" evidence="1">
    <location>
        <begin position="50"/>
        <end position="76"/>
    </location>
</feature>
<feature type="compositionally biased region" description="Low complexity" evidence="1">
    <location>
        <begin position="58"/>
        <end position="72"/>
    </location>
</feature>
<gene>
    <name evidence="3" type="ORF">C0Q70_05077</name>
</gene>
<feature type="region of interest" description="Disordered" evidence="1">
    <location>
        <begin position="248"/>
        <end position="279"/>
    </location>
</feature>
<feature type="compositionally biased region" description="Basic and acidic residues" evidence="1">
    <location>
        <begin position="270"/>
        <end position="279"/>
    </location>
</feature>
<organism evidence="3 4">
    <name type="scientific">Pomacea canaliculata</name>
    <name type="common">Golden apple snail</name>
    <dbReference type="NCBI Taxonomy" id="400727"/>
    <lineage>
        <taxon>Eukaryota</taxon>
        <taxon>Metazoa</taxon>
        <taxon>Spiralia</taxon>
        <taxon>Lophotrochozoa</taxon>
        <taxon>Mollusca</taxon>
        <taxon>Gastropoda</taxon>
        <taxon>Caenogastropoda</taxon>
        <taxon>Architaenioglossa</taxon>
        <taxon>Ampullarioidea</taxon>
        <taxon>Ampullariidae</taxon>
        <taxon>Pomacea</taxon>
    </lineage>
</organism>
<comment type="caution">
    <text evidence="3">The sequence shown here is derived from an EMBL/GenBank/DDBJ whole genome shotgun (WGS) entry which is preliminary data.</text>
</comment>
<keyword evidence="2" id="KW-0812">Transmembrane</keyword>
<reference evidence="3 4" key="1">
    <citation type="submission" date="2018-04" db="EMBL/GenBank/DDBJ databases">
        <title>The genome of golden apple snail Pomacea canaliculata provides insight into stress tolerance and invasive adaptation.</title>
        <authorList>
            <person name="Liu C."/>
            <person name="Liu B."/>
            <person name="Ren Y."/>
            <person name="Zhang Y."/>
            <person name="Wang H."/>
            <person name="Li S."/>
            <person name="Jiang F."/>
            <person name="Yin L."/>
            <person name="Zhang G."/>
            <person name="Qian W."/>
            <person name="Fan W."/>
        </authorList>
    </citation>
    <scope>NUCLEOTIDE SEQUENCE [LARGE SCALE GENOMIC DNA]</scope>
    <source>
        <strain evidence="3">SZHN2017</strain>
        <tissue evidence="3">Muscle</tissue>
    </source>
</reference>
<evidence type="ECO:0000256" key="2">
    <source>
        <dbReference type="SAM" id="Phobius"/>
    </source>
</evidence>
<protein>
    <submittedName>
        <fullName evidence="3">Uncharacterized protein</fullName>
    </submittedName>
</protein>
<evidence type="ECO:0000313" key="4">
    <source>
        <dbReference type="Proteomes" id="UP000245119"/>
    </source>
</evidence>